<reference evidence="1" key="1">
    <citation type="submission" date="2023-01" db="EMBL/GenBank/DDBJ databases">
        <title>The diversity of Class Acidimicrobiia in South China Sea sediment environments and the proposal of Iamia marina sp. nov., a novel species of the genus Iamia.</title>
        <authorList>
            <person name="He Y."/>
            <person name="Tian X."/>
        </authorList>
    </citation>
    <scope>NUCLEOTIDE SEQUENCE</scope>
    <source>
        <strain evidence="1">DSM 19957</strain>
    </source>
</reference>
<dbReference type="Proteomes" id="UP001216390">
    <property type="component" value="Chromosome"/>
</dbReference>
<sequence length="310" mass="32638">MTYTIIGRDPSCGEMGIATQSHAFAVGSSVPWSEAGIGVIASQSVGEPLYGELGLDLLRGGLAADEALVALRSVDPHPERRQVAMLDADGGIAVYTGEGCVEAAGHESGEDWCVLANLVASSRVWTSMAEAFTSTGGALGGRLVAALQAAEEEGGDLRGARSAVVSVVRSTRTGRPWQDRVLDLRVDDHRDPVGEMARLMEVSDRHHRGVRAFELALDGEAERALAHLRELGEPDREGGDLVLWHALALAIAGREDEAAGVLADAAEADPDVLEVFARYGPADLPTDTEATQRIVGRAEARLSDAGGDRD</sequence>
<dbReference type="SUPFAM" id="SSF56235">
    <property type="entry name" value="N-terminal nucleophile aminohydrolases (Ntn hydrolases)"/>
    <property type="match status" value="1"/>
</dbReference>
<accession>A0AAE9Y5Q3</accession>
<evidence type="ECO:0000313" key="1">
    <source>
        <dbReference type="EMBL" id="WCO67020.1"/>
    </source>
</evidence>
<evidence type="ECO:0000313" key="2">
    <source>
        <dbReference type="Proteomes" id="UP001216390"/>
    </source>
</evidence>
<dbReference type="EMBL" id="CP116942">
    <property type="protein sequence ID" value="WCO67020.1"/>
    <property type="molecule type" value="Genomic_DNA"/>
</dbReference>
<dbReference type="PANTHER" id="PTHR39328">
    <property type="entry name" value="BLL2871 PROTEIN"/>
    <property type="match status" value="1"/>
</dbReference>
<dbReference type="InterPro" id="IPR029055">
    <property type="entry name" value="Ntn_hydrolases_N"/>
</dbReference>
<organism evidence="1 2">
    <name type="scientific">Iamia majanohamensis</name>
    <dbReference type="NCBI Taxonomy" id="467976"/>
    <lineage>
        <taxon>Bacteria</taxon>
        <taxon>Bacillati</taxon>
        <taxon>Actinomycetota</taxon>
        <taxon>Acidimicrobiia</taxon>
        <taxon>Acidimicrobiales</taxon>
        <taxon>Iamiaceae</taxon>
        <taxon>Iamia</taxon>
    </lineage>
</organism>
<keyword evidence="2" id="KW-1185">Reference proteome</keyword>
<dbReference type="InterPro" id="IPR011990">
    <property type="entry name" value="TPR-like_helical_dom_sf"/>
</dbReference>
<name>A0AAE9Y5Q3_9ACTN</name>
<proteinExistence type="predicted"/>
<dbReference type="InterPro" id="IPR010430">
    <property type="entry name" value="DUF1028"/>
</dbReference>
<dbReference type="Pfam" id="PF06267">
    <property type="entry name" value="DUF1028"/>
    <property type="match status" value="1"/>
</dbReference>
<dbReference type="RefSeq" id="WP_272736542.1">
    <property type="nucleotide sequence ID" value="NZ_CP116942.1"/>
</dbReference>
<protein>
    <submittedName>
        <fullName evidence="1">DUF1028 domain-containing protein</fullName>
    </submittedName>
</protein>
<dbReference type="Gene3D" id="3.60.20.10">
    <property type="entry name" value="Glutamine Phosphoribosylpyrophosphate, subunit 1, domain 1"/>
    <property type="match status" value="1"/>
</dbReference>
<dbReference type="AlphaFoldDB" id="A0AAE9Y5Q3"/>
<dbReference type="SUPFAM" id="SSF48452">
    <property type="entry name" value="TPR-like"/>
    <property type="match status" value="1"/>
</dbReference>
<dbReference type="KEGG" id="ima:PO878_21240"/>
<gene>
    <name evidence="1" type="ORF">PO878_21240</name>
</gene>
<dbReference type="PANTHER" id="PTHR39328:SF1">
    <property type="entry name" value="BLL2871 PROTEIN"/>
    <property type="match status" value="1"/>
</dbReference>